<keyword evidence="4" id="KW-0862">Zinc</keyword>
<feature type="repeat" description="WD" evidence="5">
    <location>
        <begin position="200"/>
        <end position="242"/>
    </location>
</feature>
<feature type="repeat" description="WD" evidence="5">
    <location>
        <begin position="167"/>
        <end position="189"/>
    </location>
</feature>
<dbReference type="InterPro" id="IPR036322">
    <property type="entry name" value="WD40_repeat_dom_sf"/>
</dbReference>
<evidence type="ECO:0000256" key="3">
    <source>
        <dbReference type="ARBA" id="ARBA00038452"/>
    </source>
</evidence>
<evidence type="ECO:0000259" key="9">
    <source>
        <dbReference type="PROSITE" id="PS50908"/>
    </source>
</evidence>
<keyword evidence="4" id="KW-0863">Zinc-finger</keyword>
<dbReference type="InterPro" id="IPR001841">
    <property type="entry name" value="Znf_RING"/>
</dbReference>
<feature type="domain" description="RWD" evidence="9">
    <location>
        <begin position="492"/>
        <end position="600"/>
    </location>
</feature>
<dbReference type="PROSITE" id="PS50089">
    <property type="entry name" value="ZF_RING_2"/>
    <property type="match status" value="1"/>
</dbReference>
<dbReference type="GO" id="GO:1904263">
    <property type="term" value="P:positive regulation of TORC1 signaling"/>
    <property type="evidence" value="ECO:0007669"/>
    <property type="project" value="TreeGrafter"/>
</dbReference>
<protein>
    <submittedName>
        <fullName evidence="10">Uncharacterized protein</fullName>
    </submittedName>
</protein>
<evidence type="ECO:0000256" key="6">
    <source>
        <dbReference type="SAM" id="MobiDB-lite"/>
    </source>
</evidence>
<dbReference type="GO" id="GO:0035859">
    <property type="term" value="C:Seh1-associated complex"/>
    <property type="evidence" value="ECO:0007669"/>
    <property type="project" value="TreeGrafter"/>
</dbReference>
<dbReference type="GO" id="GO:0005774">
    <property type="term" value="C:vacuolar membrane"/>
    <property type="evidence" value="ECO:0007669"/>
    <property type="project" value="TreeGrafter"/>
</dbReference>
<dbReference type="Gene3D" id="3.10.110.10">
    <property type="entry name" value="Ubiquitin Conjugating Enzyme"/>
    <property type="match status" value="1"/>
</dbReference>
<dbReference type="Pfam" id="PF17120">
    <property type="entry name" value="zf-RING_16"/>
    <property type="match status" value="1"/>
</dbReference>
<feature type="region of interest" description="Disordered" evidence="6">
    <location>
        <begin position="709"/>
        <end position="800"/>
    </location>
</feature>
<dbReference type="InterPro" id="IPR002138">
    <property type="entry name" value="Pept_C14_p10"/>
</dbReference>
<accession>A0A9P8HUS2</accession>
<feature type="compositionally biased region" description="Low complexity" evidence="6">
    <location>
        <begin position="740"/>
        <end position="755"/>
    </location>
</feature>
<comment type="caution">
    <text evidence="10">The sequence shown here is derived from an EMBL/GenBank/DDBJ whole genome shotgun (WGS) entry which is preliminary data.</text>
</comment>
<evidence type="ECO:0000259" key="8">
    <source>
        <dbReference type="PROSITE" id="PS50207"/>
    </source>
</evidence>
<keyword evidence="4" id="KW-0479">Metal-binding</keyword>
<dbReference type="GO" id="GO:0008270">
    <property type="term" value="F:zinc ion binding"/>
    <property type="evidence" value="ECO:0007669"/>
    <property type="project" value="UniProtKB-KW"/>
</dbReference>
<evidence type="ECO:0000256" key="1">
    <source>
        <dbReference type="ARBA" id="ARBA00022574"/>
    </source>
</evidence>
<dbReference type="EMBL" id="JAGHQL010000123">
    <property type="protein sequence ID" value="KAH0538083.1"/>
    <property type="molecule type" value="Genomic_DNA"/>
</dbReference>
<name>A0A9P8HUS2_9PEZI</name>
<dbReference type="InterPro" id="IPR049567">
    <property type="entry name" value="WDR59-like"/>
</dbReference>
<dbReference type="Proteomes" id="UP000698800">
    <property type="component" value="Unassembled WGS sequence"/>
</dbReference>
<sequence length="1452" mass="160799">MESETQNTLASAFDSTTFNVDMSIRVDQPVGSMSISPCGRDVVLASRQGLHIVDLDSPYEQPRHLPHLTAWEVADVQWSPFPARDFWVVSTSNQKALVWNLAASSHSPIEHVLHAHTRAITDINFSAHEPDLLVTCAVDSFVHCWDLRRPARPAMSFCDWFAGATQVKWNRQDSNIVASSHDRYLRIWDKRKGAYPLRSIDAHETKIYGLDWNRTRPTAVVTCSLDKTVKFWDYSNPKDTPERVIRTPFPVWRARHTPFGTGLLAMPQRENNDLHLYDRRLGAGTPVDGEVEPVHKFHGHQDQVKEVLWRPRGNIDDGIDNREFHLVSWGMDRDLRLHRVSEKILAEVGYVKGKEVRKGLAVTRRNAAYRTFRDETAKPGQSNQTNPPSELHFTGEQGIGGTLRGALGAAMAKPPYPPTRGWLEGRAGVGMQARRTVRKEINPISWMKGVKIGKRLPELGLGRHGSMHGRPPLMSPHTPSSATWDAPESLVDEITHVGAKFSKAAFEEVSIMNRTATVSMNGPWGAGKKPVYIQLEIKFPADYPETSAPEFKLEKTTSISDEALEIVYRDLHAIADGYASRKRGCLEAVLCYLLGERGLEDSTAWLRDEHDRISGAEIEVDDSSSDEEGLAADPSGSHSQDLDMLGIGLFGAVNKNANVPLPKACGASFSVTGKLVCFFPPKEDKTKSLLSALVLKDTDRSSRGKIFEGFGRLHAGSPGPKRKLASIDGTEEDGYDSSDDSFASSSGSSGFSDSDPGLPARYNVSPAWRNHPIIGKRFRRTQSTDRSQRSGGTGTANNKTVAMKPKNTISIHSFEYLLPAKKELAEEYTIYGNGPDVCAHNARVAAKHGAQDLVDVWEFARLILHNEVPLEIMPQPHRREPILVIARRAADTVRRRDSGLHLEFEEGIDNTGLMGRVKWGRHPLGGRWFIDALFQYFERQANIQMLAMLASVFSEPAAKEGVSNAMMRLAQHAIPMSMKSPAFSLDYFPSADVAWSLYQPTFSVPPSPRPSTTPIGTHGSVGSSNGLWGSDPVTPYSTGTTPPLISKPPRTSGDLNELHSQSLSNSPEQHMSKRTNSTTNLATNISRPYTNTLSSSPPMEKKKVSPVENMLGNIAPGGVTWGANTVFGPGAREMATSSNATYSSDEAEEGEVKEPRIRITMKNQNMFDDEGCVSVPLLDPKKSLRYKGYRESYAELLYIWNLQLQRLEILKFNGLKGYFSEEIEGEGLISLGRRKADAAMTHIWPGLDLGGHCIKCESPLEGTHAGGASGECELCETEQSMMQCSVCKEVIQGLYAPCLSCGHAAHSNCHRRWFVKSEVGCPMGCECLCRFDAVVEPEDLRPWSSINGATREKERGIMEWEDIGLEDWGGLERGLSRVLFNASVAAITVMGTLYGAGLKTRRDVQQAHRQKTEVPDEEKLEALLGMRRKLVERRDGILKRVEEVRGRTEGGR</sequence>
<dbReference type="InterPro" id="IPR016135">
    <property type="entry name" value="UBQ-conjugating_enzyme/RWD"/>
</dbReference>
<proteinExistence type="inferred from homology"/>
<dbReference type="InterPro" id="IPR015943">
    <property type="entry name" value="WD40/YVTN_repeat-like_dom_sf"/>
</dbReference>
<dbReference type="OrthoDB" id="311712at2759"/>
<keyword evidence="2" id="KW-0677">Repeat</keyword>
<organism evidence="10 11">
    <name type="scientific">Glutinoglossum americanum</name>
    <dbReference type="NCBI Taxonomy" id="1670608"/>
    <lineage>
        <taxon>Eukaryota</taxon>
        <taxon>Fungi</taxon>
        <taxon>Dikarya</taxon>
        <taxon>Ascomycota</taxon>
        <taxon>Pezizomycotina</taxon>
        <taxon>Geoglossomycetes</taxon>
        <taxon>Geoglossales</taxon>
        <taxon>Geoglossaceae</taxon>
        <taxon>Glutinoglossum</taxon>
    </lineage>
</organism>
<dbReference type="SUPFAM" id="SSF50978">
    <property type="entry name" value="WD40 repeat-like"/>
    <property type="match status" value="1"/>
</dbReference>
<dbReference type="PROSITE" id="PS50294">
    <property type="entry name" value="WD_REPEATS_REGION"/>
    <property type="match status" value="1"/>
</dbReference>
<evidence type="ECO:0000256" key="5">
    <source>
        <dbReference type="PROSITE-ProRule" id="PRU00221"/>
    </source>
</evidence>
<feature type="compositionally biased region" description="Acidic residues" evidence="6">
    <location>
        <begin position="729"/>
        <end position="739"/>
    </location>
</feature>
<feature type="domain" description="RING-type" evidence="7">
    <location>
        <begin position="1284"/>
        <end position="1323"/>
    </location>
</feature>
<dbReference type="GO" id="GO:0006508">
    <property type="term" value="P:proteolysis"/>
    <property type="evidence" value="ECO:0007669"/>
    <property type="project" value="InterPro"/>
</dbReference>
<evidence type="ECO:0000313" key="11">
    <source>
        <dbReference type="Proteomes" id="UP000698800"/>
    </source>
</evidence>
<dbReference type="PANTHER" id="PTHR46170">
    <property type="entry name" value="GATOR COMPLEX PROTEIN WDR59"/>
    <property type="match status" value="1"/>
</dbReference>
<dbReference type="PANTHER" id="PTHR46170:SF1">
    <property type="entry name" value="GATOR COMPLEX PROTEIN WDR59"/>
    <property type="match status" value="1"/>
</dbReference>
<comment type="similarity">
    <text evidence="3">Belongs to the WD repeat WDR59 family.</text>
</comment>
<feature type="compositionally biased region" description="Acidic residues" evidence="6">
    <location>
        <begin position="618"/>
        <end position="630"/>
    </location>
</feature>
<feature type="repeat" description="WD" evidence="5">
    <location>
        <begin position="113"/>
        <end position="148"/>
    </location>
</feature>
<dbReference type="GO" id="GO:0004197">
    <property type="term" value="F:cysteine-type endopeptidase activity"/>
    <property type="evidence" value="ECO:0007669"/>
    <property type="project" value="InterPro"/>
</dbReference>
<dbReference type="GO" id="GO:0034198">
    <property type="term" value="P:cellular response to amino acid starvation"/>
    <property type="evidence" value="ECO:0007669"/>
    <property type="project" value="TreeGrafter"/>
</dbReference>
<dbReference type="InterPro" id="IPR006575">
    <property type="entry name" value="RWD_dom"/>
</dbReference>
<dbReference type="InterPro" id="IPR049566">
    <property type="entry name" value="WDR59_RTC1-like_RING_Znf"/>
</dbReference>
<dbReference type="Gene3D" id="2.130.10.10">
    <property type="entry name" value="YVTN repeat-like/Quinoprotein amine dehydrogenase"/>
    <property type="match status" value="1"/>
</dbReference>
<gene>
    <name evidence="10" type="ORF">FGG08_005295</name>
</gene>
<evidence type="ECO:0000313" key="10">
    <source>
        <dbReference type="EMBL" id="KAH0538083.1"/>
    </source>
</evidence>
<feature type="region of interest" description="Disordered" evidence="6">
    <location>
        <begin position="618"/>
        <end position="638"/>
    </location>
</feature>
<feature type="compositionally biased region" description="Polar residues" evidence="6">
    <location>
        <begin position="1058"/>
        <end position="1076"/>
    </location>
</feature>
<evidence type="ECO:0000259" key="7">
    <source>
        <dbReference type="PROSITE" id="PS50089"/>
    </source>
</evidence>
<dbReference type="GO" id="GO:0035591">
    <property type="term" value="F:signaling adaptor activity"/>
    <property type="evidence" value="ECO:0007669"/>
    <property type="project" value="TreeGrafter"/>
</dbReference>
<evidence type="ECO:0000256" key="4">
    <source>
        <dbReference type="PROSITE-ProRule" id="PRU00175"/>
    </source>
</evidence>
<reference evidence="10" key="1">
    <citation type="submission" date="2021-03" db="EMBL/GenBank/DDBJ databases">
        <title>Comparative genomics and phylogenomic investigation of the class Geoglossomycetes provide insights into ecological specialization and systematics.</title>
        <authorList>
            <person name="Melie T."/>
            <person name="Pirro S."/>
            <person name="Miller A.N."/>
            <person name="Quandt A."/>
        </authorList>
    </citation>
    <scope>NUCLEOTIDE SEQUENCE</scope>
    <source>
        <strain evidence="10">GBOQ0MN5Z8</strain>
    </source>
</reference>
<feature type="region of interest" description="Disordered" evidence="6">
    <location>
        <begin position="1004"/>
        <end position="1076"/>
    </location>
</feature>
<dbReference type="SMART" id="SM00320">
    <property type="entry name" value="WD40"/>
    <property type="match status" value="6"/>
</dbReference>
<dbReference type="PROSITE" id="PS50908">
    <property type="entry name" value="RWD"/>
    <property type="match status" value="1"/>
</dbReference>
<feature type="domain" description="Caspase family p10" evidence="8">
    <location>
        <begin position="921"/>
        <end position="989"/>
    </location>
</feature>
<keyword evidence="1 5" id="KW-0853">WD repeat</keyword>
<dbReference type="InterPro" id="IPR001680">
    <property type="entry name" value="WD40_rpt"/>
</dbReference>
<dbReference type="Pfam" id="PF00400">
    <property type="entry name" value="WD40"/>
    <property type="match status" value="3"/>
</dbReference>
<evidence type="ECO:0000256" key="2">
    <source>
        <dbReference type="ARBA" id="ARBA00022737"/>
    </source>
</evidence>
<keyword evidence="11" id="KW-1185">Reference proteome</keyword>
<dbReference type="PROSITE" id="PS50082">
    <property type="entry name" value="WD_REPEATS_2"/>
    <property type="match status" value="3"/>
</dbReference>
<dbReference type="PROSITE" id="PS50207">
    <property type="entry name" value="CASPASE_P10"/>
    <property type="match status" value="1"/>
</dbReference>